<evidence type="ECO:0000313" key="2">
    <source>
        <dbReference type="Proteomes" id="UP000298138"/>
    </source>
</evidence>
<gene>
    <name evidence="1" type="ORF">EX30DRAFT_53793</name>
</gene>
<reference evidence="1 2" key="1">
    <citation type="submission" date="2019-04" db="EMBL/GenBank/DDBJ databases">
        <title>Comparative genomics and transcriptomics to analyze fruiting body development in filamentous ascomycetes.</title>
        <authorList>
            <consortium name="DOE Joint Genome Institute"/>
            <person name="Lutkenhaus R."/>
            <person name="Traeger S."/>
            <person name="Breuer J."/>
            <person name="Kuo A."/>
            <person name="Lipzen A."/>
            <person name="Pangilinan J."/>
            <person name="Dilworth D."/>
            <person name="Sandor L."/>
            <person name="Poggeler S."/>
            <person name="Barry K."/>
            <person name="Grigoriev I.V."/>
            <person name="Nowrousian M."/>
        </authorList>
    </citation>
    <scope>NUCLEOTIDE SEQUENCE [LARGE SCALE GENOMIC DNA]</scope>
    <source>
        <strain evidence="1 2">CBS 389.68</strain>
    </source>
</reference>
<dbReference type="AlphaFoldDB" id="A0A4V3SIL6"/>
<dbReference type="EMBL" id="ML220124">
    <property type="protein sequence ID" value="TGZ80545.1"/>
    <property type="molecule type" value="Genomic_DNA"/>
</dbReference>
<evidence type="ECO:0000313" key="1">
    <source>
        <dbReference type="EMBL" id="TGZ80545.1"/>
    </source>
</evidence>
<organism evidence="1 2">
    <name type="scientific">Ascodesmis nigricans</name>
    <dbReference type="NCBI Taxonomy" id="341454"/>
    <lineage>
        <taxon>Eukaryota</taxon>
        <taxon>Fungi</taxon>
        <taxon>Dikarya</taxon>
        <taxon>Ascomycota</taxon>
        <taxon>Pezizomycotina</taxon>
        <taxon>Pezizomycetes</taxon>
        <taxon>Pezizales</taxon>
        <taxon>Ascodesmidaceae</taxon>
        <taxon>Ascodesmis</taxon>
    </lineage>
</organism>
<protein>
    <submittedName>
        <fullName evidence="1">Uncharacterized protein</fullName>
    </submittedName>
</protein>
<accession>A0A4V3SIL6</accession>
<sequence length="121" mass="13620">MYIRISVTVSTLPHFTTIGASSFYVFSIFKPPYGPTFRSSVSTQSWITPQSIHLSDSPHIPNIQTLCSPFCPPAHTLDCSTSPHNPARNLNEISVSSKGSNIRYHVLLQIMVFSRRSYFRD</sequence>
<keyword evidence="2" id="KW-1185">Reference proteome</keyword>
<name>A0A4V3SIL6_9PEZI</name>
<dbReference type="InParanoid" id="A0A4V3SIL6"/>
<proteinExistence type="predicted"/>
<dbReference type="Proteomes" id="UP000298138">
    <property type="component" value="Unassembled WGS sequence"/>
</dbReference>